<organism evidence="2 3">
    <name type="scientific">Alectoria fallacina</name>
    <dbReference type="NCBI Taxonomy" id="1903189"/>
    <lineage>
        <taxon>Eukaryota</taxon>
        <taxon>Fungi</taxon>
        <taxon>Dikarya</taxon>
        <taxon>Ascomycota</taxon>
        <taxon>Pezizomycotina</taxon>
        <taxon>Lecanoromycetes</taxon>
        <taxon>OSLEUM clade</taxon>
        <taxon>Lecanoromycetidae</taxon>
        <taxon>Lecanorales</taxon>
        <taxon>Lecanorineae</taxon>
        <taxon>Parmeliaceae</taxon>
        <taxon>Alectoria</taxon>
    </lineage>
</organism>
<sequence>MDYGEVEGDEIPGEKPDVVVVEPVVVGLVEVVVNVVWEDDSVGKGPADEADVDDGENDGEGA</sequence>
<protein>
    <submittedName>
        <fullName evidence="2">Uncharacterized protein</fullName>
    </submittedName>
</protein>
<accession>A0A8H3FM50</accession>
<evidence type="ECO:0000313" key="2">
    <source>
        <dbReference type="EMBL" id="CAF9925352.1"/>
    </source>
</evidence>
<feature type="region of interest" description="Disordered" evidence="1">
    <location>
        <begin position="39"/>
        <end position="62"/>
    </location>
</feature>
<dbReference type="EMBL" id="CAJPDR010000202">
    <property type="protein sequence ID" value="CAF9925352.1"/>
    <property type="molecule type" value="Genomic_DNA"/>
</dbReference>
<name>A0A8H3FM50_9LECA</name>
<reference evidence="2" key="1">
    <citation type="submission" date="2021-03" db="EMBL/GenBank/DDBJ databases">
        <authorList>
            <person name="Tagirdzhanova G."/>
        </authorList>
    </citation>
    <scope>NUCLEOTIDE SEQUENCE</scope>
</reference>
<keyword evidence="3" id="KW-1185">Reference proteome</keyword>
<dbReference type="Proteomes" id="UP000664203">
    <property type="component" value="Unassembled WGS sequence"/>
</dbReference>
<feature type="compositionally biased region" description="Acidic residues" evidence="1">
    <location>
        <begin position="48"/>
        <end position="62"/>
    </location>
</feature>
<gene>
    <name evidence="2" type="ORF">ALECFALPRED_003122</name>
</gene>
<evidence type="ECO:0000256" key="1">
    <source>
        <dbReference type="SAM" id="MobiDB-lite"/>
    </source>
</evidence>
<comment type="caution">
    <text evidence="2">The sequence shown here is derived from an EMBL/GenBank/DDBJ whole genome shotgun (WGS) entry which is preliminary data.</text>
</comment>
<evidence type="ECO:0000313" key="3">
    <source>
        <dbReference type="Proteomes" id="UP000664203"/>
    </source>
</evidence>
<dbReference type="AlphaFoldDB" id="A0A8H3FM50"/>
<proteinExistence type="predicted"/>